<dbReference type="Gene3D" id="1.10.1660.10">
    <property type="match status" value="1"/>
</dbReference>
<keyword evidence="1" id="KW-0238">DNA-binding</keyword>
<dbReference type="PROSITE" id="PS50937">
    <property type="entry name" value="HTH_MERR_2"/>
    <property type="match status" value="1"/>
</dbReference>
<reference evidence="3 4" key="1">
    <citation type="journal article" date="2015" name="Microbiome">
        <title>Genomic resolution of linkages in carbon, nitrogen, and sulfur cycling among widespread estuary sediment bacteria.</title>
        <authorList>
            <person name="Baker B.J."/>
            <person name="Lazar C.S."/>
            <person name="Teske A.P."/>
            <person name="Dick G.J."/>
        </authorList>
    </citation>
    <scope>NUCLEOTIDE SEQUENCE [LARGE SCALE GENOMIC DNA]</scope>
    <source>
        <strain evidence="3">SM23_60</strain>
    </source>
</reference>
<evidence type="ECO:0000259" key="2">
    <source>
        <dbReference type="PROSITE" id="PS50937"/>
    </source>
</evidence>
<evidence type="ECO:0000256" key="1">
    <source>
        <dbReference type="ARBA" id="ARBA00023125"/>
    </source>
</evidence>
<dbReference type="Proteomes" id="UP000051096">
    <property type="component" value="Unassembled WGS sequence"/>
</dbReference>
<organism evidence="3 4">
    <name type="scientific">candidate division WOR_3 bacterium SM23_60</name>
    <dbReference type="NCBI Taxonomy" id="1703780"/>
    <lineage>
        <taxon>Bacteria</taxon>
        <taxon>Bacteria division WOR-3</taxon>
    </lineage>
</organism>
<dbReference type="SMART" id="SM00422">
    <property type="entry name" value="HTH_MERR"/>
    <property type="match status" value="1"/>
</dbReference>
<sequence length="110" mass="13336">MTDKEFFSIKEVAEMFHLKPYILRYWEKEFAILRPKRNRVNRRYYSRKDVDIVRLIKNMLYDQGYTIAGAKKKLVTYSEEPEQLSLPLRQQSKLLHEIRGELKKISDLLK</sequence>
<dbReference type="PANTHER" id="PTHR30204:SF15">
    <property type="entry name" value="BLL5018 PROTEIN"/>
    <property type="match status" value="1"/>
</dbReference>
<gene>
    <name evidence="3" type="ORF">AMJ87_11495</name>
</gene>
<dbReference type="AlphaFoldDB" id="A0A0S8G6P9"/>
<evidence type="ECO:0000313" key="3">
    <source>
        <dbReference type="EMBL" id="KPK68727.1"/>
    </source>
</evidence>
<dbReference type="CDD" id="cd04765">
    <property type="entry name" value="HTH_MlrA-like_sg2"/>
    <property type="match status" value="1"/>
</dbReference>
<dbReference type="PANTHER" id="PTHR30204">
    <property type="entry name" value="REDOX-CYCLING DRUG-SENSING TRANSCRIPTIONAL ACTIVATOR SOXR"/>
    <property type="match status" value="1"/>
</dbReference>
<dbReference type="GO" id="GO:0003700">
    <property type="term" value="F:DNA-binding transcription factor activity"/>
    <property type="evidence" value="ECO:0007669"/>
    <property type="project" value="InterPro"/>
</dbReference>
<dbReference type="GO" id="GO:0003677">
    <property type="term" value="F:DNA binding"/>
    <property type="evidence" value="ECO:0007669"/>
    <property type="project" value="UniProtKB-KW"/>
</dbReference>
<dbReference type="SUPFAM" id="SSF46955">
    <property type="entry name" value="Putative DNA-binding domain"/>
    <property type="match status" value="1"/>
</dbReference>
<name>A0A0S8G6P9_UNCW3</name>
<dbReference type="InterPro" id="IPR000551">
    <property type="entry name" value="MerR-type_HTH_dom"/>
</dbReference>
<protein>
    <recommendedName>
        <fullName evidence="2">HTH merR-type domain-containing protein</fullName>
    </recommendedName>
</protein>
<evidence type="ECO:0000313" key="4">
    <source>
        <dbReference type="Proteomes" id="UP000051096"/>
    </source>
</evidence>
<dbReference type="Pfam" id="PF13411">
    <property type="entry name" value="MerR_1"/>
    <property type="match status" value="1"/>
</dbReference>
<accession>A0A0S8G6P9</accession>
<dbReference type="EMBL" id="LJUO01000155">
    <property type="protein sequence ID" value="KPK68727.1"/>
    <property type="molecule type" value="Genomic_DNA"/>
</dbReference>
<dbReference type="InterPro" id="IPR009061">
    <property type="entry name" value="DNA-bd_dom_put_sf"/>
</dbReference>
<proteinExistence type="predicted"/>
<dbReference type="InterPro" id="IPR047057">
    <property type="entry name" value="MerR_fam"/>
</dbReference>
<comment type="caution">
    <text evidence="3">The sequence shown here is derived from an EMBL/GenBank/DDBJ whole genome shotgun (WGS) entry which is preliminary data.</text>
</comment>
<feature type="domain" description="HTH merR-type" evidence="2">
    <location>
        <begin position="6"/>
        <end position="76"/>
    </location>
</feature>